<accession>A0A5M8PJ46</accession>
<keyword evidence="3 4" id="KW-0408">Iron</keyword>
<evidence type="ECO:0000256" key="5">
    <source>
        <dbReference type="RuleBase" id="RU000461"/>
    </source>
</evidence>
<keyword evidence="4 5" id="KW-0349">Heme</keyword>
<keyword evidence="5" id="KW-0560">Oxidoreductase</keyword>
<dbReference type="GO" id="GO:0005506">
    <property type="term" value="F:iron ion binding"/>
    <property type="evidence" value="ECO:0007669"/>
    <property type="project" value="InterPro"/>
</dbReference>
<dbReference type="Pfam" id="PF00067">
    <property type="entry name" value="p450"/>
    <property type="match status" value="1"/>
</dbReference>
<comment type="cofactor">
    <cofactor evidence="1 4">
        <name>heme</name>
        <dbReference type="ChEBI" id="CHEBI:30413"/>
    </cofactor>
</comment>
<keyword evidence="5" id="KW-0503">Monooxygenase</keyword>
<dbReference type="InterPro" id="IPR036396">
    <property type="entry name" value="Cyt_P450_sf"/>
</dbReference>
<dbReference type="GO" id="GO:0020037">
    <property type="term" value="F:heme binding"/>
    <property type="evidence" value="ECO:0007669"/>
    <property type="project" value="InterPro"/>
</dbReference>
<proteinExistence type="inferred from homology"/>
<name>A0A5M8PJ46_9LECA</name>
<feature type="binding site" description="axial binding residue" evidence="4">
    <location>
        <position position="498"/>
    </location>
    <ligand>
        <name>heme</name>
        <dbReference type="ChEBI" id="CHEBI:30413"/>
    </ligand>
    <ligandPart>
        <name>Fe</name>
        <dbReference type="ChEBI" id="CHEBI:18248"/>
    </ligandPart>
</feature>
<keyword evidence="6" id="KW-1133">Transmembrane helix</keyword>
<dbReference type="Proteomes" id="UP000324767">
    <property type="component" value="Unassembled WGS sequence"/>
</dbReference>
<dbReference type="InterPro" id="IPR017972">
    <property type="entry name" value="Cyt_P450_CS"/>
</dbReference>
<evidence type="ECO:0000256" key="2">
    <source>
        <dbReference type="ARBA" id="ARBA00022723"/>
    </source>
</evidence>
<protein>
    <submittedName>
        <fullName evidence="8">Cytochrome p450</fullName>
    </submittedName>
</protein>
<dbReference type="SUPFAM" id="SSF48264">
    <property type="entry name" value="Cytochrome P450"/>
    <property type="match status" value="1"/>
</dbReference>
<dbReference type="CDD" id="cd11070">
    <property type="entry name" value="CYP56-like"/>
    <property type="match status" value="1"/>
</dbReference>
<dbReference type="InterPro" id="IPR001128">
    <property type="entry name" value="Cyt_P450"/>
</dbReference>
<comment type="caution">
    <text evidence="8">The sequence shown here is derived from an EMBL/GenBank/DDBJ whole genome shotgun (WGS) entry which is preliminary data.</text>
</comment>
<evidence type="ECO:0000313" key="9">
    <source>
        <dbReference type="Proteomes" id="UP000324767"/>
    </source>
</evidence>
<keyword evidence="6" id="KW-0472">Membrane</keyword>
<comment type="similarity">
    <text evidence="5">Belongs to the cytochrome P450 family.</text>
</comment>
<evidence type="ECO:0000256" key="6">
    <source>
        <dbReference type="SAM" id="Phobius"/>
    </source>
</evidence>
<dbReference type="PRINTS" id="PR00385">
    <property type="entry name" value="P450"/>
</dbReference>
<dbReference type="AlphaFoldDB" id="A0A5M8PJ46"/>
<feature type="signal peptide" evidence="7">
    <location>
        <begin position="1"/>
        <end position="18"/>
    </location>
</feature>
<keyword evidence="7" id="KW-0732">Signal</keyword>
<dbReference type="PRINTS" id="PR00463">
    <property type="entry name" value="EP450I"/>
</dbReference>
<evidence type="ECO:0000256" key="4">
    <source>
        <dbReference type="PIRSR" id="PIRSR602401-1"/>
    </source>
</evidence>
<dbReference type="InterPro" id="IPR050121">
    <property type="entry name" value="Cytochrome_P450_monoxygenase"/>
</dbReference>
<dbReference type="GO" id="GO:0004497">
    <property type="term" value="F:monooxygenase activity"/>
    <property type="evidence" value="ECO:0007669"/>
    <property type="project" value="UniProtKB-KW"/>
</dbReference>
<evidence type="ECO:0000313" key="8">
    <source>
        <dbReference type="EMBL" id="KAA6409439.1"/>
    </source>
</evidence>
<dbReference type="PANTHER" id="PTHR24305">
    <property type="entry name" value="CYTOCHROME P450"/>
    <property type="match status" value="1"/>
</dbReference>
<evidence type="ECO:0000256" key="7">
    <source>
        <dbReference type="SAM" id="SignalP"/>
    </source>
</evidence>
<evidence type="ECO:0000256" key="3">
    <source>
        <dbReference type="ARBA" id="ARBA00023004"/>
    </source>
</evidence>
<gene>
    <name evidence="8" type="ORF">FRX48_06992</name>
</gene>
<keyword evidence="6" id="KW-0812">Transmembrane</keyword>
<dbReference type="GO" id="GO:0016705">
    <property type="term" value="F:oxidoreductase activity, acting on paired donors, with incorporation or reduction of molecular oxygen"/>
    <property type="evidence" value="ECO:0007669"/>
    <property type="project" value="InterPro"/>
</dbReference>
<dbReference type="OrthoDB" id="1470350at2759"/>
<sequence>MSLLHVLAVLLLLWPVWTMHALLVNYRRARRLRLTIVISLIGLMSPLWALSNRRLRPWLQQLPWGLSDLFRYNYIGWGFDDKYNAHKKLGDLFVHVTPNEIEVYVADAGAADAITSRRKDFPKPTVMYKPLEVFGPNVDTVEGREWQRHRKITTRPFNERNSNLVWVESLRQAQGALQWWTEQPGLGANTTAEDAKSMALNVLTCAGFGKPYPFASRLQRTDENQLDRDMTYQDALSIVLENLLFLFLIPHRLLSFSFLPENLRTLGKAIQVFKNHMVKMLHRERGLMSKHDPGADNLVSALIRASEEVQQNKNVDEPHQGLSDDEIFGNIFIYNLAGHETTANTLAYSILLLAAYPEYQDWLAAEINKVLEGQGETETWKYEEAFPRLKRSMAVMYETLRLYCPVTAIPKCTTNTQQLSIHAKDYTFPSNTYIYINTSALHTHPRYWGSDSLTWRPKRWITPNPPSNPPTQSSLAAETIADPIKGSFMPWSEGARVCPGRKFSQVEFIAVLAVLFRRHRVRPTLLEGESAEEARQRVLRTVEDSKVVMLLQMMRPTSISLVWTIKG</sequence>
<dbReference type="PANTHER" id="PTHR24305:SF223">
    <property type="entry name" value="CYTOCHROME P450-DIT2"/>
    <property type="match status" value="1"/>
</dbReference>
<dbReference type="Gene3D" id="1.10.630.10">
    <property type="entry name" value="Cytochrome P450"/>
    <property type="match status" value="1"/>
</dbReference>
<evidence type="ECO:0000256" key="1">
    <source>
        <dbReference type="ARBA" id="ARBA00001971"/>
    </source>
</evidence>
<organism evidence="8 9">
    <name type="scientific">Lasallia pustulata</name>
    <dbReference type="NCBI Taxonomy" id="136370"/>
    <lineage>
        <taxon>Eukaryota</taxon>
        <taxon>Fungi</taxon>
        <taxon>Dikarya</taxon>
        <taxon>Ascomycota</taxon>
        <taxon>Pezizomycotina</taxon>
        <taxon>Lecanoromycetes</taxon>
        <taxon>OSLEUM clade</taxon>
        <taxon>Umbilicariomycetidae</taxon>
        <taxon>Umbilicariales</taxon>
        <taxon>Umbilicariaceae</taxon>
        <taxon>Lasallia</taxon>
    </lineage>
</organism>
<dbReference type="EMBL" id="VXIT01000011">
    <property type="protein sequence ID" value="KAA6409439.1"/>
    <property type="molecule type" value="Genomic_DNA"/>
</dbReference>
<reference evidence="8 9" key="1">
    <citation type="submission" date="2019-09" db="EMBL/GenBank/DDBJ databases">
        <title>The hologenome of the rock-dwelling lichen Lasallia pustulata.</title>
        <authorList>
            <person name="Greshake Tzovaras B."/>
            <person name="Segers F."/>
            <person name="Bicker A."/>
            <person name="Dal Grande F."/>
            <person name="Otte J."/>
            <person name="Hankeln T."/>
            <person name="Schmitt I."/>
            <person name="Ebersberger I."/>
        </authorList>
    </citation>
    <scope>NUCLEOTIDE SEQUENCE [LARGE SCALE GENOMIC DNA]</scope>
    <source>
        <strain evidence="8">A1-1</strain>
    </source>
</reference>
<dbReference type="InterPro" id="IPR002401">
    <property type="entry name" value="Cyt_P450_E_grp-I"/>
</dbReference>
<feature type="transmembrane region" description="Helical" evidence="6">
    <location>
        <begin position="31"/>
        <end position="50"/>
    </location>
</feature>
<dbReference type="PROSITE" id="PS00086">
    <property type="entry name" value="CYTOCHROME_P450"/>
    <property type="match status" value="1"/>
</dbReference>
<feature type="chain" id="PRO_5024297883" evidence="7">
    <location>
        <begin position="19"/>
        <end position="567"/>
    </location>
</feature>
<keyword evidence="2 4" id="KW-0479">Metal-binding</keyword>